<keyword evidence="3 11" id="KW-0808">Transferase</keyword>
<dbReference type="Proteomes" id="UP000003505">
    <property type="component" value="Unassembled WGS sequence"/>
</dbReference>
<evidence type="ECO:0000256" key="8">
    <source>
        <dbReference type="SAM" id="Phobius"/>
    </source>
</evidence>
<dbReference type="HOGENOM" id="CLU_033536_0_1_9"/>
<evidence type="ECO:0000256" key="3">
    <source>
        <dbReference type="ARBA" id="ARBA00022679"/>
    </source>
</evidence>
<keyword evidence="6 8" id="KW-0472">Membrane</keyword>
<dbReference type="PANTHER" id="PTHR48090">
    <property type="entry name" value="UNDECAPRENYL-PHOSPHATE 4-DEOXY-4-FORMAMIDO-L-ARABINOSE TRANSFERASE-RELATED"/>
    <property type="match status" value="1"/>
</dbReference>
<dbReference type="EC" id="2.4.-.-" evidence="11"/>
<dbReference type="OrthoDB" id="9807778at2"/>
<dbReference type="SUPFAM" id="SSF53448">
    <property type="entry name" value="Nucleotide-diphospho-sugar transferases"/>
    <property type="match status" value="1"/>
</dbReference>
<accession>C9LT33</accession>
<dbReference type="KEGG" id="ssg:Selsp_1571"/>
<dbReference type="InterPro" id="IPR029044">
    <property type="entry name" value="Nucleotide-diphossugar_trans"/>
</dbReference>
<evidence type="ECO:0000313" key="13">
    <source>
        <dbReference type="Proteomes" id="UP000011124"/>
    </source>
</evidence>
<reference evidence="11 12" key="1">
    <citation type="submission" date="2009-09" db="EMBL/GenBank/DDBJ databases">
        <authorList>
            <person name="Weinstock G."/>
            <person name="Sodergren E."/>
            <person name="Clifton S."/>
            <person name="Fulton L."/>
            <person name="Fulton B."/>
            <person name="Courtney L."/>
            <person name="Fronick C."/>
            <person name="Harrison M."/>
            <person name="Strong C."/>
            <person name="Farmer C."/>
            <person name="Delahaunty K."/>
            <person name="Markovic C."/>
            <person name="Hall O."/>
            <person name="Minx P."/>
            <person name="Tomlinson C."/>
            <person name="Mitreva M."/>
            <person name="Nelson J."/>
            <person name="Hou S."/>
            <person name="Wollam A."/>
            <person name="Pepin K.H."/>
            <person name="Johnson M."/>
            <person name="Bhonagiri V."/>
            <person name="Nash W.E."/>
            <person name="Warren W."/>
            <person name="Chinwalla A."/>
            <person name="Mardis E.R."/>
            <person name="Wilson R.K."/>
        </authorList>
    </citation>
    <scope>NUCLEOTIDE SEQUENCE [LARGE SCALE GENOMIC DNA]</scope>
    <source>
        <strain evidence="11">ATCC 35185</strain>
        <strain evidence="12">ATCC 35185 / DSM 20758 / VPI D19B-28</strain>
    </source>
</reference>
<dbReference type="InterPro" id="IPR001173">
    <property type="entry name" value="Glyco_trans_2-like"/>
</dbReference>
<dbReference type="GO" id="GO:0005886">
    <property type="term" value="C:plasma membrane"/>
    <property type="evidence" value="ECO:0007669"/>
    <property type="project" value="TreeGrafter"/>
</dbReference>
<feature type="domain" description="Glycosyltransferase 2-like" evidence="9">
    <location>
        <begin position="5"/>
        <end position="165"/>
    </location>
</feature>
<evidence type="ECO:0000256" key="1">
    <source>
        <dbReference type="ARBA" id="ARBA00004141"/>
    </source>
</evidence>
<evidence type="ECO:0000313" key="12">
    <source>
        <dbReference type="Proteomes" id="UP000003505"/>
    </source>
</evidence>
<evidence type="ECO:0000256" key="7">
    <source>
        <dbReference type="SAM" id="MobiDB-lite"/>
    </source>
</evidence>
<organism evidence="11 12">
    <name type="scientific">Selenomonas sputigena (strain ATCC 35185 / DSM 20758 / CCUG 44933 / VPI D19B-28)</name>
    <dbReference type="NCBI Taxonomy" id="546271"/>
    <lineage>
        <taxon>Bacteria</taxon>
        <taxon>Bacillati</taxon>
        <taxon>Bacillota</taxon>
        <taxon>Negativicutes</taxon>
        <taxon>Selenomonadales</taxon>
        <taxon>Selenomonadaceae</taxon>
        <taxon>Selenomonas</taxon>
    </lineage>
</organism>
<dbReference type="STRING" id="546271.Selsp_1571"/>
<dbReference type="InterPro" id="IPR050256">
    <property type="entry name" value="Glycosyltransferase_2"/>
</dbReference>
<dbReference type="Proteomes" id="UP000011124">
    <property type="component" value="Chromosome"/>
</dbReference>
<dbReference type="PANTHER" id="PTHR48090:SF1">
    <property type="entry name" value="PROPHAGE BACTOPRENOL GLUCOSYL TRANSFERASE HOMOLOG"/>
    <property type="match status" value="1"/>
</dbReference>
<feature type="region of interest" description="Disordered" evidence="7">
    <location>
        <begin position="312"/>
        <end position="340"/>
    </location>
</feature>
<dbReference type="eggNOG" id="COG0463">
    <property type="taxonomic scope" value="Bacteria"/>
</dbReference>
<dbReference type="GO" id="GO:0016757">
    <property type="term" value="F:glycosyltransferase activity"/>
    <property type="evidence" value="ECO:0007669"/>
    <property type="project" value="UniProtKB-KW"/>
</dbReference>
<evidence type="ECO:0000259" key="9">
    <source>
        <dbReference type="Pfam" id="PF00535"/>
    </source>
</evidence>
<feature type="transmembrane region" description="Helical" evidence="8">
    <location>
        <begin position="262"/>
        <end position="287"/>
    </location>
</feature>
<dbReference type="CDD" id="cd04187">
    <property type="entry name" value="DPM1_like_bac"/>
    <property type="match status" value="1"/>
</dbReference>
<dbReference type="EMBL" id="CP002637">
    <property type="protein sequence ID" value="AEC00527.1"/>
    <property type="molecule type" value="Genomic_DNA"/>
</dbReference>
<reference evidence="10 13" key="2">
    <citation type="submission" date="2011-04" db="EMBL/GenBank/DDBJ databases">
        <title>The complete genome of Selenomonas sputigena DSM 20758.</title>
        <authorList>
            <consortium name="US DOE Joint Genome Institute (JGI-PGF)"/>
            <person name="Lucas S."/>
            <person name="Copeland A."/>
            <person name="Lapidus A."/>
            <person name="Bruce D."/>
            <person name="Goodwin L."/>
            <person name="Pitluck S."/>
            <person name="Peters L."/>
            <person name="Kyrpides N."/>
            <person name="Mavromatis K."/>
            <person name="Ivanova N."/>
            <person name="Ovchinnikova G."/>
            <person name="Teshima H."/>
            <person name="Detter J.C."/>
            <person name="Tapia R."/>
            <person name="Han C."/>
            <person name="Land M."/>
            <person name="Hauser L."/>
            <person name="Markowitz V."/>
            <person name="Cheng J.-F."/>
            <person name="Hugenholtz P."/>
            <person name="Woyke T."/>
            <person name="Wu D."/>
            <person name="Gronow S."/>
            <person name="Wellnitz S."/>
            <person name="Schneider S."/>
            <person name="Klenk H.-P."/>
            <person name="Eisen J.A."/>
        </authorList>
    </citation>
    <scope>NUCLEOTIDE SEQUENCE [LARGE SCALE GENOMIC DNA]</scope>
    <source>
        <strain evidence="10">ATCC 35185</strain>
        <strain evidence="13">ATCC 35185 / DSM 20758 / VPI D19B-28</strain>
    </source>
</reference>
<evidence type="ECO:0000313" key="10">
    <source>
        <dbReference type="EMBL" id="AEC00527.1"/>
    </source>
</evidence>
<evidence type="ECO:0000313" key="11">
    <source>
        <dbReference type="EMBL" id="EEX77879.1"/>
    </source>
</evidence>
<evidence type="ECO:0000256" key="2">
    <source>
        <dbReference type="ARBA" id="ARBA00022676"/>
    </source>
</evidence>
<keyword evidence="5 8" id="KW-1133">Transmembrane helix</keyword>
<dbReference type="EMBL" id="ACKP02000012">
    <property type="protein sequence ID" value="EEX77879.1"/>
    <property type="molecule type" value="Genomic_DNA"/>
</dbReference>
<feature type="transmembrane region" description="Helical" evidence="8">
    <location>
        <begin position="229"/>
        <end position="250"/>
    </location>
</feature>
<dbReference type="Gene3D" id="3.90.550.10">
    <property type="entry name" value="Spore Coat Polysaccharide Biosynthesis Protein SpsA, Chain A"/>
    <property type="match status" value="1"/>
</dbReference>
<sequence length="340" mass="38504">MKLISIVVPVFNEEDNLEHFYQAISEVMAGAKYDFELIFVDDGSKDGSREILRRLEEKDARVQPIFLSRNFGHQLALTCGLDHADGAAVITMDGDMQHPPALIPTLLAKWEEGFDVVQTIRETTEGVGFLKRATSYWYYKALNKISRVHIQEGGSDFRLMDRKVVLEFRCYRERARFIRGMIGAMGYRQVQIRFVAPKRFAGVSKFSPRKMLHFALDGILAYSTVPLRLGLYSGFICGILSILLLLHVLYIKFIEGSAVPGWATITACVLLFGGLQLVALGILGEYIGRIFEEVKRRPLYLVARGKPKEIARMASEDAGREEKSREEREGHDDEEKGNHP</sequence>
<name>C9LT33_SELS3</name>
<protein>
    <submittedName>
        <fullName evidence="10">Glycosyl transferase family 2</fullName>
    </submittedName>
    <submittedName>
        <fullName evidence="11">Glycosyltransferase, group 2 family protein</fullName>
        <ecNumber evidence="11">2.4.-.-</ecNumber>
    </submittedName>
</protein>
<dbReference type="Pfam" id="PF00535">
    <property type="entry name" value="Glycos_transf_2"/>
    <property type="match status" value="1"/>
</dbReference>
<keyword evidence="4 8" id="KW-0812">Transmembrane</keyword>
<evidence type="ECO:0000256" key="5">
    <source>
        <dbReference type="ARBA" id="ARBA00022989"/>
    </source>
</evidence>
<proteinExistence type="predicted"/>
<gene>
    <name evidence="10" type="ordered locus">Selsp_1571</name>
    <name evidence="11" type="ORF">SELSPUOL_00613</name>
</gene>
<dbReference type="AlphaFoldDB" id="C9LT33"/>
<comment type="subcellular location">
    <subcellularLocation>
        <location evidence="1">Membrane</location>
        <topology evidence="1">Multi-pass membrane protein</topology>
    </subcellularLocation>
</comment>
<evidence type="ECO:0000256" key="4">
    <source>
        <dbReference type="ARBA" id="ARBA00022692"/>
    </source>
</evidence>
<keyword evidence="2 11" id="KW-0328">Glycosyltransferase</keyword>
<dbReference type="RefSeq" id="WP_006191510.1">
    <property type="nucleotide sequence ID" value="NC_015437.1"/>
</dbReference>
<keyword evidence="13" id="KW-1185">Reference proteome</keyword>
<evidence type="ECO:0000256" key="6">
    <source>
        <dbReference type="ARBA" id="ARBA00023136"/>
    </source>
</evidence>